<evidence type="ECO:0000313" key="2">
    <source>
        <dbReference type="Proteomes" id="UP000219621"/>
    </source>
</evidence>
<sequence>MVHPMPRDDGSAAYADWRRQMDALVDSLCEAAEDARRNGPVNAQERARLIAEFNRSRQAGDSRRLQDLAESIDAAADEADRDGCVPPDELARMLAEFDRKLAARRETP</sequence>
<dbReference type="AlphaFoldDB" id="A0A286G5W7"/>
<dbReference type="EMBL" id="OCNJ01000001">
    <property type="protein sequence ID" value="SOD90893.1"/>
    <property type="molecule type" value="Genomic_DNA"/>
</dbReference>
<gene>
    <name evidence="1" type="ORF">SAMN05421508_101705</name>
</gene>
<organism evidence="1 2">
    <name type="scientific">Caenispirillum bisanense</name>
    <dbReference type="NCBI Taxonomy" id="414052"/>
    <lineage>
        <taxon>Bacteria</taxon>
        <taxon>Pseudomonadati</taxon>
        <taxon>Pseudomonadota</taxon>
        <taxon>Alphaproteobacteria</taxon>
        <taxon>Rhodospirillales</taxon>
        <taxon>Novispirillaceae</taxon>
        <taxon>Caenispirillum</taxon>
    </lineage>
</organism>
<protein>
    <submittedName>
        <fullName evidence="1">Uncharacterized protein</fullName>
    </submittedName>
</protein>
<proteinExistence type="predicted"/>
<keyword evidence="2" id="KW-1185">Reference proteome</keyword>
<dbReference type="Proteomes" id="UP000219621">
    <property type="component" value="Unassembled WGS sequence"/>
</dbReference>
<reference evidence="1 2" key="1">
    <citation type="submission" date="2017-09" db="EMBL/GenBank/DDBJ databases">
        <authorList>
            <person name="Ehlers B."/>
            <person name="Leendertz F.H."/>
        </authorList>
    </citation>
    <scope>NUCLEOTIDE SEQUENCE [LARGE SCALE GENOMIC DNA]</scope>
    <source>
        <strain evidence="1 2">USBA 140</strain>
    </source>
</reference>
<accession>A0A286G5W7</accession>
<evidence type="ECO:0000313" key="1">
    <source>
        <dbReference type="EMBL" id="SOD90893.1"/>
    </source>
</evidence>
<name>A0A286G5W7_9PROT</name>
<dbReference type="RefSeq" id="WP_097277568.1">
    <property type="nucleotide sequence ID" value="NZ_OCNJ01000001.1"/>
</dbReference>